<proteinExistence type="predicted"/>
<gene>
    <name evidence="1" type="ORF">US75_C0011G0012</name>
</gene>
<evidence type="ECO:0000313" key="2">
    <source>
        <dbReference type="Proteomes" id="UP000034096"/>
    </source>
</evidence>
<organism evidence="1 2">
    <name type="scientific">Candidatus Woesebacteria bacterium GW2011_GWC1_38_13</name>
    <dbReference type="NCBI Taxonomy" id="1618583"/>
    <lineage>
        <taxon>Bacteria</taxon>
        <taxon>Candidatus Woeseibacteriota</taxon>
    </lineage>
</organism>
<dbReference type="Proteomes" id="UP000034096">
    <property type="component" value="Unassembled WGS sequence"/>
</dbReference>
<dbReference type="AlphaFoldDB" id="A0A0G0IY42"/>
<protein>
    <submittedName>
        <fullName evidence="1">Uncharacterized protein</fullName>
    </submittedName>
</protein>
<comment type="caution">
    <text evidence="1">The sequence shown here is derived from an EMBL/GenBank/DDBJ whole genome shotgun (WGS) entry which is preliminary data.</text>
</comment>
<sequence length="59" mass="7141">MNRKHNKITVKIDKKLREKEINQFNKEIEDIKELKKFSSLFPSSNQEARIIDLRNSYSF</sequence>
<name>A0A0G0IY42_9BACT</name>
<evidence type="ECO:0000313" key="1">
    <source>
        <dbReference type="EMBL" id="KKQ55995.1"/>
    </source>
</evidence>
<reference evidence="1 2" key="1">
    <citation type="journal article" date="2015" name="Nature">
        <title>rRNA introns, odd ribosomes, and small enigmatic genomes across a large radiation of phyla.</title>
        <authorList>
            <person name="Brown C.T."/>
            <person name="Hug L.A."/>
            <person name="Thomas B.C."/>
            <person name="Sharon I."/>
            <person name="Castelle C.J."/>
            <person name="Singh A."/>
            <person name="Wilkins M.J."/>
            <person name="Williams K.H."/>
            <person name="Banfield J.F."/>
        </authorList>
    </citation>
    <scope>NUCLEOTIDE SEQUENCE [LARGE SCALE GENOMIC DNA]</scope>
</reference>
<dbReference type="EMBL" id="LBUE01000011">
    <property type="protein sequence ID" value="KKQ55995.1"/>
    <property type="molecule type" value="Genomic_DNA"/>
</dbReference>
<accession>A0A0G0IY42</accession>